<accession>A0AAV4BQB2</accession>
<gene>
    <name evidence="1" type="ORF">PoB_005192600</name>
</gene>
<dbReference type="EMBL" id="BLXT01005746">
    <property type="protein sequence ID" value="GFO25421.1"/>
    <property type="molecule type" value="Genomic_DNA"/>
</dbReference>
<evidence type="ECO:0000313" key="1">
    <source>
        <dbReference type="EMBL" id="GFO25421.1"/>
    </source>
</evidence>
<reference evidence="1 2" key="1">
    <citation type="journal article" date="2021" name="Elife">
        <title>Chloroplast acquisition without the gene transfer in kleptoplastic sea slugs, Plakobranchus ocellatus.</title>
        <authorList>
            <person name="Maeda T."/>
            <person name="Takahashi S."/>
            <person name="Yoshida T."/>
            <person name="Shimamura S."/>
            <person name="Takaki Y."/>
            <person name="Nagai Y."/>
            <person name="Toyoda A."/>
            <person name="Suzuki Y."/>
            <person name="Arimoto A."/>
            <person name="Ishii H."/>
            <person name="Satoh N."/>
            <person name="Nishiyama T."/>
            <person name="Hasebe M."/>
            <person name="Maruyama T."/>
            <person name="Minagawa J."/>
            <person name="Obokata J."/>
            <person name="Shigenobu S."/>
        </authorList>
    </citation>
    <scope>NUCLEOTIDE SEQUENCE [LARGE SCALE GENOMIC DNA]</scope>
</reference>
<name>A0AAV4BQB2_9GAST</name>
<keyword evidence="2" id="KW-1185">Reference proteome</keyword>
<comment type="caution">
    <text evidence="1">The sequence shown here is derived from an EMBL/GenBank/DDBJ whole genome shotgun (WGS) entry which is preliminary data.</text>
</comment>
<evidence type="ECO:0000313" key="2">
    <source>
        <dbReference type="Proteomes" id="UP000735302"/>
    </source>
</evidence>
<sequence length="117" mass="13513">MCRLRVGHMWLTQSYLLKNEEQPFCYACDSLYTVRHILIECPDFQDTRRKYFSVTDLYIFERRSCTCGGLGLRVVIIVEHQDRVGFDHQGSPGQTREQTVARAAHLPQDVTLGGYTV</sequence>
<dbReference type="Proteomes" id="UP000735302">
    <property type="component" value="Unassembled WGS sequence"/>
</dbReference>
<dbReference type="AlphaFoldDB" id="A0AAV4BQB2"/>
<protein>
    <submittedName>
        <fullName evidence="1">Pol-like protein</fullName>
    </submittedName>
</protein>
<proteinExistence type="predicted"/>
<organism evidence="1 2">
    <name type="scientific">Plakobranchus ocellatus</name>
    <dbReference type="NCBI Taxonomy" id="259542"/>
    <lineage>
        <taxon>Eukaryota</taxon>
        <taxon>Metazoa</taxon>
        <taxon>Spiralia</taxon>
        <taxon>Lophotrochozoa</taxon>
        <taxon>Mollusca</taxon>
        <taxon>Gastropoda</taxon>
        <taxon>Heterobranchia</taxon>
        <taxon>Euthyneura</taxon>
        <taxon>Panpulmonata</taxon>
        <taxon>Sacoglossa</taxon>
        <taxon>Placobranchoidea</taxon>
        <taxon>Plakobranchidae</taxon>
        <taxon>Plakobranchus</taxon>
    </lineage>
</organism>